<keyword evidence="2 6" id="KW-0349">Heme</keyword>
<feature type="signal peptide" evidence="7">
    <location>
        <begin position="1"/>
        <end position="20"/>
    </location>
</feature>
<evidence type="ECO:0000313" key="10">
    <source>
        <dbReference type="Proteomes" id="UP001247805"/>
    </source>
</evidence>
<evidence type="ECO:0000313" key="9">
    <source>
        <dbReference type="EMBL" id="MDU0355225.1"/>
    </source>
</evidence>
<protein>
    <submittedName>
        <fullName evidence="9">Cytochrome c</fullName>
    </submittedName>
</protein>
<keyword evidence="5 6" id="KW-0408">Iron</keyword>
<keyword evidence="3 6" id="KW-0479">Metal-binding</keyword>
<evidence type="ECO:0000256" key="6">
    <source>
        <dbReference type="PROSITE-ProRule" id="PRU00433"/>
    </source>
</evidence>
<keyword evidence="10" id="KW-1185">Reference proteome</keyword>
<feature type="domain" description="Cytochrome c" evidence="8">
    <location>
        <begin position="35"/>
        <end position="114"/>
    </location>
</feature>
<keyword evidence="4" id="KW-0249">Electron transport</keyword>
<dbReference type="EMBL" id="JAWDIO010000002">
    <property type="protein sequence ID" value="MDU0355225.1"/>
    <property type="molecule type" value="Genomic_DNA"/>
</dbReference>
<evidence type="ECO:0000256" key="2">
    <source>
        <dbReference type="ARBA" id="ARBA00022617"/>
    </source>
</evidence>
<dbReference type="PANTHER" id="PTHR35008:SF4">
    <property type="entry name" value="BLL4482 PROTEIN"/>
    <property type="match status" value="1"/>
</dbReference>
<evidence type="ECO:0000256" key="7">
    <source>
        <dbReference type="SAM" id="SignalP"/>
    </source>
</evidence>
<keyword evidence="7" id="KW-0732">Signal</keyword>
<dbReference type="RefSeq" id="WP_316026772.1">
    <property type="nucleotide sequence ID" value="NZ_JAWDIO010000002.1"/>
</dbReference>
<name>A0ABU3SYX9_9ALTE</name>
<keyword evidence="1" id="KW-0813">Transport</keyword>
<evidence type="ECO:0000256" key="5">
    <source>
        <dbReference type="ARBA" id="ARBA00023004"/>
    </source>
</evidence>
<evidence type="ECO:0000256" key="3">
    <source>
        <dbReference type="ARBA" id="ARBA00022723"/>
    </source>
</evidence>
<dbReference type="InterPro" id="IPR008168">
    <property type="entry name" value="Cyt_C_IC"/>
</dbReference>
<evidence type="ECO:0000259" key="8">
    <source>
        <dbReference type="PROSITE" id="PS51007"/>
    </source>
</evidence>
<evidence type="ECO:0000256" key="4">
    <source>
        <dbReference type="ARBA" id="ARBA00022982"/>
    </source>
</evidence>
<gene>
    <name evidence="9" type="ORF">RS130_16135</name>
</gene>
<sequence>MNRFTLLPLVLALGSGHTLANELDEQLTLLSQKSTAVQAGEDLFMQVCAACHAKDLSGATGFNLKDGEWIHGEQPSQILANIKQGFNKKGMPAFGAMFSDKQLQDVVAFIMSKREGLADLTYRLYQMTDENDVTVSEDKLIKSGALTKNLMDFELPEVKYYAIQFEGILYAPKEPSKLHIETWKLNPTSLFIDGKEVTKANPNASTWPLKPGKQKIKFQYIVGSDTKHSWKKNLALFVTTEDLGVKLFGLSTRSHKIMMDTKVLVTAQNKPVIQRKKIHDLPTYSVSVGFPEKINYAFNTRSCNVVGVWTGDLLNVGPNVESRGKDGSIVLGEWLIGKNDSLAMQNASQCQYKKMTNKGIPAFYFKQGAVDYKLTTSNMSATGLTLNYEMLSNKNTLVSFDLPTNDKVKIVSPDGKIQGNKLTINANSSAFSIQLSAK</sequence>
<dbReference type="SUPFAM" id="SSF46626">
    <property type="entry name" value="Cytochrome c"/>
    <property type="match status" value="1"/>
</dbReference>
<accession>A0ABU3SYX9</accession>
<dbReference type="InterPro" id="IPR009056">
    <property type="entry name" value="Cyt_c-like_dom"/>
</dbReference>
<organism evidence="9 10">
    <name type="scientific">Paraglaciecola aquimarina</name>
    <dbReference type="NCBI Taxonomy" id="1235557"/>
    <lineage>
        <taxon>Bacteria</taxon>
        <taxon>Pseudomonadati</taxon>
        <taxon>Pseudomonadota</taxon>
        <taxon>Gammaproteobacteria</taxon>
        <taxon>Alteromonadales</taxon>
        <taxon>Alteromonadaceae</taxon>
        <taxon>Paraglaciecola</taxon>
    </lineage>
</organism>
<dbReference type="Gene3D" id="1.10.760.10">
    <property type="entry name" value="Cytochrome c-like domain"/>
    <property type="match status" value="1"/>
</dbReference>
<dbReference type="Proteomes" id="UP001247805">
    <property type="component" value="Unassembled WGS sequence"/>
</dbReference>
<dbReference type="PRINTS" id="PR00605">
    <property type="entry name" value="CYTCHROMECIC"/>
</dbReference>
<dbReference type="Pfam" id="PF13442">
    <property type="entry name" value="Cytochrome_CBB3"/>
    <property type="match status" value="1"/>
</dbReference>
<evidence type="ECO:0000256" key="1">
    <source>
        <dbReference type="ARBA" id="ARBA00022448"/>
    </source>
</evidence>
<dbReference type="PANTHER" id="PTHR35008">
    <property type="entry name" value="BLL4482 PROTEIN-RELATED"/>
    <property type="match status" value="1"/>
</dbReference>
<proteinExistence type="predicted"/>
<dbReference type="InterPro" id="IPR036909">
    <property type="entry name" value="Cyt_c-like_dom_sf"/>
</dbReference>
<dbReference type="PROSITE" id="PS51007">
    <property type="entry name" value="CYTC"/>
    <property type="match status" value="1"/>
</dbReference>
<reference evidence="9 10" key="1">
    <citation type="submission" date="2023-10" db="EMBL/GenBank/DDBJ databases">
        <title>Glaciecola aquimarina strain GGW-M5 nov., isolated from a coastal seawater.</title>
        <authorList>
            <person name="Bayburt H."/>
            <person name="Kim J.M."/>
            <person name="Choi B.J."/>
            <person name="Jeon C.O."/>
        </authorList>
    </citation>
    <scope>NUCLEOTIDE SEQUENCE [LARGE SCALE GENOMIC DNA]</scope>
    <source>
        <strain evidence="9 10">KCTC 32108</strain>
    </source>
</reference>
<dbReference type="InterPro" id="IPR051459">
    <property type="entry name" value="Cytochrome_c-type_DH"/>
</dbReference>
<feature type="chain" id="PRO_5046353999" evidence="7">
    <location>
        <begin position="21"/>
        <end position="438"/>
    </location>
</feature>
<comment type="caution">
    <text evidence="9">The sequence shown here is derived from an EMBL/GenBank/DDBJ whole genome shotgun (WGS) entry which is preliminary data.</text>
</comment>